<comment type="similarity">
    <text evidence="1">Belongs to the MDFI family.</text>
</comment>
<evidence type="ECO:0000256" key="1">
    <source>
        <dbReference type="ARBA" id="ARBA00025778"/>
    </source>
</evidence>
<dbReference type="Pfam" id="PF15316">
    <property type="entry name" value="MDFI"/>
    <property type="match status" value="1"/>
</dbReference>
<dbReference type="Proteomes" id="UP001591681">
    <property type="component" value="Unassembled WGS sequence"/>
</dbReference>
<dbReference type="AlphaFoldDB" id="A0ABD1JX81"/>
<reference evidence="2 3" key="1">
    <citation type="submission" date="2024-09" db="EMBL/GenBank/DDBJ databases">
        <title>A chromosome-level genome assembly of Gray's grenadier anchovy, Coilia grayii.</title>
        <authorList>
            <person name="Fu Z."/>
        </authorList>
    </citation>
    <scope>NUCLEOTIDE SEQUENCE [LARGE SCALE GENOMIC DNA]</scope>
    <source>
        <strain evidence="2">G4</strain>
        <tissue evidence="2">Muscle</tissue>
    </source>
</reference>
<evidence type="ECO:0000313" key="2">
    <source>
        <dbReference type="EMBL" id="KAL2091494.1"/>
    </source>
</evidence>
<sequence length="94" mass="10516">MTVEINDDCAGMVLACLYCRFYDMCLMLPRSCNRAAQNLFPTYQNFAKSAEPSHNNGKDSDGCACDFDCGLFELCQETGDCLELAMEISEVCYH</sequence>
<comment type="caution">
    <text evidence="2">The sequence shown here is derived from an EMBL/GenBank/DDBJ whole genome shotgun (WGS) entry which is preliminary data.</text>
</comment>
<dbReference type="EMBL" id="JBHFQA010000011">
    <property type="protein sequence ID" value="KAL2091494.1"/>
    <property type="molecule type" value="Genomic_DNA"/>
</dbReference>
<dbReference type="PANTHER" id="PTHR15304:SF2">
    <property type="entry name" value="MYOD FAMILY INHIBITOR DOMAIN-CONTAINING PROTEIN 2"/>
    <property type="match status" value="1"/>
</dbReference>
<proteinExistence type="inferred from homology"/>
<dbReference type="InterPro" id="IPR026134">
    <property type="entry name" value="MDFI/MDFIC"/>
</dbReference>
<keyword evidence="3" id="KW-1185">Reference proteome</keyword>
<gene>
    <name evidence="2" type="ORF">ACEWY4_013757</name>
</gene>
<dbReference type="GO" id="GO:0010468">
    <property type="term" value="P:regulation of gene expression"/>
    <property type="evidence" value="ECO:0007669"/>
    <property type="project" value="UniProtKB-ARBA"/>
</dbReference>
<protein>
    <submittedName>
        <fullName evidence="2">Uncharacterized protein</fullName>
    </submittedName>
</protein>
<accession>A0ABD1JX81</accession>
<name>A0ABD1JX81_9TELE</name>
<evidence type="ECO:0000313" key="3">
    <source>
        <dbReference type="Proteomes" id="UP001591681"/>
    </source>
</evidence>
<organism evidence="2 3">
    <name type="scientific">Coilia grayii</name>
    <name type="common">Gray's grenadier anchovy</name>
    <dbReference type="NCBI Taxonomy" id="363190"/>
    <lineage>
        <taxon>Eukaryota</taxon>
        <taxon>Metazoa</taxon>
        <taxon>Chordata</taxon>
        <taxon>Craniata</taxon>
        <taxon>Vertebrata</taxon>
        <taxon>Euteleostomi</taxon>
        <taxon>Actinopterygii</taxon>
        <taxon>Neopterygii</taxon>
        <taxon>Teleostei</taxon>
        <taxon>Clupei</taxon>
        <taxon>Clupeiformes</taxon>
        <taxon>Clupeoidei</taxon>
        <taxon>Engraulidae</taxon>
        <taxon>Coilinae</taxon>
        <taxon>Coilia</taxon>
    </lineage>
</organism>
<dbReference type="PANTHER" id="PTHR15304">
    <property type="entry name" value="MYOD FAMILY INHIBITOR"/>
    <property type="match status" value="1"/>
</dbReference>